<evidence type="ECO:0000313" key="2">
    <source>
        <dbReference type="EMBL" id="OGF86576.1"/>
    </source>
</evidence>
<feature type="region of interest" description="Disordered" evidence="1">
    <location>
        <begin position="1"/>
        <end position="60"/>
    </location>
</feature>
<organism evidence="2 3">
    <name type="scientific">Candidatus Giovannonibacteria bacterium RIFCSPLOWO2_01_FULL_46_32</name>
    <dbReference type="NCBI Taxonomy" id="1798353"/>
    <lineage>
        <taxon>Bacteria</taxon>
        <taxon>Candidatus Giovannoniibacteriota</taxon>
    </lineage>
</organism>
<name>A0A1F5XFI3_9BACT</name>
<gene>
    <name evidence="2" type="ORF">A3B19_01890</name>
</gene>
<accession>A0A1F5XFI3</accession>
<reference evidence="2 3" key="1">
    <citation type="journal article" date="2016" name="Nat. Commun.">
        <title>Thousands of microbial genomes shed light on interconnected biogeochemical processes in an aquifer system.</title>
        <authorList>
            <person name="Anantharaman K."/>
            <person name="Brown C.T."/>
            <person name="Hug L.A."/>
            <person name="Sharon I."/>
            <person name="Castelle C.J."/>
            <person name="Probst A.J."/>
            <person name="Thomas B.C."/>
            <person name="Singh A."/>
            <person name="Wilkins M.J."/>
            <person name="Karaoz U."/>
            <person name="Brodie E.L."/>
            <person name="Williams K.H."/>
            <person name="Hubbard S.S."/>
            <person name="Banfield J.F."/>
        </authorList>
    </citation>
    <scope>NUCLEOTIDE SEQUENCE [LARGE SCALE GENOMIC DNA]</scope>
</reference>
<protein>
    <submittedName>
        <fullName evidence="2">Uncharacterized protein</fullName>
    </submittedName>
</protein>
<comment type="caution">
    <text evidence="2">The sequence shown here is derived from an EMBL/GenBank/DDBJ whole genome shotgun (WGS) entry which is preliminary data.</text>
</comment>
<feature type="compositionally biased region" description="Acidic residues" evidence="1">
    <location>
        <begin position="33"/>
        <end position="60"/>
    </location>
</feature>
<dbReference type="Proteomes" id="UP000177346">
    <property type="component" value="Unassembled WGS sequence"/>
</dbReference>
<dbReference type="EMBL" id="MFIF01000016">
    <property type="protein sequence ID" value="OGF86576.1"/>
    <property type="molecule type" value="Genomic_DNA"/>
</dbReference>
<proteinExistence type="predicted"/>
<evidence type="ECO:0000256" key="1">
    <source>
        <dbReference type="SAM" id="MobiDB-lite"/>
    </source>
</evidence>
<feature type="compositionally biased region" description="Acidic residues" evidence="1">
    <location>
        <begin position="1"/>
        <end position="11"/>
    </location>
</feature>
<dbReference type="AlphaFoldDB" id="A0A1F5XFI3"/>
<sequence>MDDETIKDDELEPRPASDESTEEELIKPKSLLDDEAVESADDLAEEELDVEEPFDDVNET</sequence>
<evidence type="ECO:0000313" key="3">
    <source>
        <dbReference type="Proteomes" id="UP000177346"/>
    </source>
</evidence>